<organism evidence="1 2">
    <name type="scientific">Imperialibacter roseus</name>
    <dbReference type="NCBI Taxonomy" id="1324217"/>
    <lineage>
        <taxon>Bacteria</taxon>
        <taxon>Pseudomonadati</taxon>
        <taxon>Bacteroidota</taxon>
        <taxon>Cytophagia</taxon>
        <taxon>Cytophagales</taxon>
        <taxon>Flammeovirgaceae</taxon>
        <taxon>Imperialibacter</taxon>
    </lineage>
</organism>
<proteinExistence type="predicted"/>
<evidence type="ECO:0000313" key="2">
    <source>
        <dbReference type="Proteomes" id="UP001302349"/>
    </source>
</evidence>
<dbReference type="RefSeq" id="WP_317489184.1">
    <property type="nucleotide sequence ID" value="NZ_CP136051.1"/>
</dbReference>
<dbReference type="Proteomes" id="UP001302349">
    <property type="component" value="Chromosome"/>
</dbReference>
<evidence type="ECO:0000313" key="1">
    <source>
        <dbReference type="EMBL" id="WOK06463.1"/>
    </source>
</evidence>
<name>A0ABZ0IN50_9BACT</name>
<dbReference type="EMBL" id="CP136051">
    <property type="protein sequence ID" value="WOK06463.1"/>
    <property type="molecule type" value="Genomic_DNA"/>
</dbReference>
<dbReference type="PROSITE" id="PS51257">
    <property type="entry name" value="PROKAR_LIPOPROTEIN"/>
    <property type="match status" value="1"/>
</dbReference>
<accession>A0ABZ0IN50</accession>
<protein>
    <recommendedName>
        <fullName evidence="3">Lipoprotein</fullName>
    </recommendedName>
</protein>
<sequence length="159" mass="18685">MKAIVKAGLVFFIVALIAGCSGRYPKHNWGSKYEYLEKYESEEGHHITYTHDLILRKPRRPDEEHHYSVILKGQQEDDDSDTNYWVEQYLGRAVETDSTLNIIFSSMQTDVDHGHDRFNFTSGDTLIRIHRDGDVYHTEWVKYTPVASHNHEDDWVRMN</sequence>
<keyword evidence="2" id="KW-1185">Reference proteome</keyword>
<reference evidence="1 2" key="1">
    <citation type="journal article" date="2023" name="Microbiol. Resour. Announc.">
        <title>Complete Genome Sequence of Imperialibacter roseus strain P4T.</title>
        <authorList>
            <person name="Tizabi D.R."/>
            <person name="Bachvaroff T."/>
            <person name="Hill R.T."/>
        </authorList>
    </citation>
    <scope>NUCLEOTIDE SEQUENCE [LARGE SCALE GENOMIC DNA]</scope>
    <source>
        <strain evidence="1 2">P4T</strain>
    </source>
</reference>
<gene>
    <name evidence="1" type="ORF">RT717_25645</name>
</gene>
<evidence type="ECO:0008006" key="3">
    <source>
        <dbReference type="Google" id="ProtNLM"/>
    </source>
</evidence>